<dbReference type="EMBL" id="CAXLJL010000600">
    <property type="protein sequence ID" value="CAL5139388.1"/>
    <property type="molecule type" value="Genomic_DNA"/>
</dbReference>
<dbReference type="SUPFAM" id="SSF50978">
    <property type="entry name" value="WD40 repeat-like"/>
    <property type="match status" value="1"/>
</dbReference>
<dbReference type="GO" id="GO:0042273">
    <property type="term" value="P:ribosomal large subunit biogenesis"/>
    <property type="evidence" value="ECO:0007669"/>
    <property type="project" value="InterPro"/>
</dbReference>
<proteinExistence type="predicted"/>
<organism evidence="2 3">
    <name type="scientific">Calicophoron daubneyi</name>
    <name type="common">Rumen fluke</name>
    <name type="synonym">Paramphistomum daubneyi</name>
    <dbReference type="NCBI Taxonomy" id="300641"/>
    <lineage>
        <taxon>Eukaryota</taxon>
        <taxon>Metazoa</taxon>
        <taxon>Spiralia</taxon>
        <taxon>Lophotrochozoa</taxon>
        <taxon>Platyhelminthes</taxon>
        <taxon>Trematoda</taxon>
        <taxon>Digenea</taxon>
        <taxon>Plagiorchiida</taxon>
        <taxon>Pronocephalata</taxon>
        <taxon>Paramphistomoidea</taxon>
        <taxon>Paramphistomidae</taxon>
        <taxon>Calicophoron</taxon>
    </lineage>
</organism>
<dbReference type="Proteomes" id="UP001497525">
    <property type="component" value="Unassembled WGS sequence"/>
</dbReference>
<protein>
    <submittedName>
        <fullName evidence="2">Uncharacterized protein</fullName>
    </submittedName>
</protein>
<feature type="compositionally biased region" description="Acidic residues" evidence="1">
    <location>
        <begin position="414"/>
        <end position="431"/>
    </location>
</feature>
<dbReference type="Gene3D" id="2.130.10.10">
    <property type="entry name" value="YVTN repeat-like/Quinoprotein amine dehydrogenase"/>
    <property type="match status" value="1"/>
</dbReference>
<dbReference type="AlphaFoldDB" id="A0AAV2TQ75"/>
<gene>
    <name evidence="2" type="ORF">CDAUBV1_LOCUS14417</name>
</gene>
<name>A0AAV2TQ75_CALDB</name>
<dbReference type="InterPro" id="IPR036322">
    <property type="entry name" value="WD40_repeat_dom_sf"/>
</dbReference>
<dbReference type="InterPro" id="IPR037379">
    <property type="entry name" value="WDR74/Nsa1"/>
</dbReference>
<sequence length="455" mass="49467">MDVVFASPTGLIKGFTTKNPIPQHLGYVKGTGISTVCWSSFQNSILMGTYDGSVISQDLAGSTSSIVSQSNGDRIAALLPIDDSIVCVRESGSIKVHGSSWADQKIEIKASGSTSSARLFGSRLATGGKNFNLHIWDLKNPETPIFVAKNCRPTTLDIQTPVWISDISFVPKCSGNILLTSSRYGELDLYDLRCGQRRPVSRNAWRMSRKYGKVKVGTGSHGAVLPDLAATRPVTRALAFDDAPGIGIRVVAGDNIGDLCFLDLRLPKERLFVPSNNDDHDDQSMTSPVLRKGMIKSHGSRAPAPPLSVKTLAEACGSITGLACGGANEANFPAATNSSRFDSQPLIIASSLDRYLRIYNRDTGERLAKLYTKIPITCFVIRDEADFEEIRSFSGSPVSSADVPTEDGNKTDMSSEEEEFDELWDQMEQIDDEHPSASSEVGVESKETVKRRRHN</sequence>
<dbReference type="InterPro" id="IPR015943">
    <property type="entry name" value="WD40/YVTN_repeat-like_dom_sf"/>
</dbReference>
<accession>A0AAV2TQ75</accession>
<evidence type="ECO:0000256" key="1">
    <source>
        <dbReference type="SAM" id="MobiDB-lite"/>
    </source>
</evidence>
<evidence type="ECO:0000313" key="2">
    <source>
        <dbReference type="EMBL" id="CAL5139388.1"/>
    </source>
</evidence>
<dbReference type="PANTHER" id="PTHR16038">
    <property type="entry name" value="NOP SEVEN ASSOCIATED PROTEIN 1"/>
    <property type="match status" value="1"/>
</dbReference>
<comment type="caution">
    <text evidence="2">The sequence shown here is derived from an EMBL/GenBank/DDBJ whole genome shotgun (WGS) entry which is preliminary data.</text>
</comment>
<dbReference type="GO" id="GO:0005730">
    <property type="term" value="C:nucleolus"/>
    <property type="evidence" value="ECO:0007669"/>
    <property type="project" value="InterPro"/>
</dbReference>
<feature type="region of interest" description="Disordered" evidence="1">
    <location>
        <begin position="393"/>
        <end position="455"/>
    </location>
</feature>
<reference evidence="2" key="1">
    <citation type="submission" date="2024-06" db="EMBL/GenBank/DDBJ databases">
        <authorList>
            <person name="Liu X."/>
            <person name="Lenzi L."/>
            <person name="Haldenby T S."/>
            <person name="Uol C."/>
        </authorList>
    </citation>
    <scope>NUCLEOTIDE SEQUENCE</scope>
</reference>
<dbReference type="GO" id="GO:0030687">
    <property type="term" value="C:preribosome, large subunit precursor"/>
    <property type="evidence" value="ECO:0007669"/>
    <property type="project" value="TreeGrafter"/>
</dbReference>
<evidence type="ECO:0000313" key="3">
    <source>
        <dbReference type="Proteomes" id="UP001497525"/>
    </source>
</evidence>
<dbReference type="PANTHER" id="PTHR16038:SF4">
    <property type="entry name" value="WD REPEAT-CONTAINING PROTEIN 74"/>
    <property type="match status" value="1"/>
</dbReference>